<evidence type="ECO:0000256" key="7">
    <source>
        <dbReference type="SAM" id="Phobius"/>
    </source>
</evidence>
<gene>
    <name evidence="9" type="ORF">V5R04_01620</name>
</gene>
<evidence type="ECO:0000256" key="2">
    <source>
        <dbReference type="ARBA" id="ARBA00022475"/>
    </source>
</evidence>
<protein>
    <submittedName>
        <fullName evidence="9">FtsX-like permease family protein</fullName>
    </submittedName>
</protein>
<feature type="transmembrane region" description="Helical" evidence="7">
    <location>
        <begin position="767"/>
        <end position="796"/>
    </location>
</feature>
<feature type="transmembrane region" description="Helical" evidence="7">
    <location>
        <begin position="862"/>
        <end position="882"/>
    </location>
</feature>
<feature type="transmembrane region" description="Helical" evidence="7">
    <location>
        <begin position="372"/>
        <end position="396"/>
    </location>
</feature>
<evidence type="ECO:0000256" key="5">
    <source>
        <dbReference type="ARBA" id="ARBA00023136"/>
    </source>
</evidence>
<feature type="domain" description="ABC3 transporter permease C-terminal" evidence="8">
    <location>
        <begin position="775"/>
        <end position="892"/>
    </location>
</feature>
<evidence type="ECO:0000259" key="8">
    <source>
        <dbReference type="Pfam" id="PF02687"/>
    </source>
</evidence>
<evidence type="ECO:0000256" key="4">
    <source>
        <dbReference type="ARBA" id="ARBA00022989"/>
    </source>
</evidence>
<dbReference type="InterPro" id="IPR003838">
    <property type="entry name" value="ABC3_permease_C"/>
</dbReference>
<accession>A0AAU7DVT4</accession>
<feature type="transmembrane region" description="Helical" evidence="7">
    <location>
        <begin position="277"/>
        <end position="298"/>
    </location>
</feature>
<feature type="transmembrane region" description="Helical" evidence="7">
    <location>
        <begin position="514"/>
        <end position="535"/>
    </location>
</feature>
<name>A0AAU7DVT4_9MICO</name>
<organism evidence="9">
    <name type="scientific">Jonesiaceae bacterium BS-20</name>
    <dbReference type="NCBI Taxonomy" id="3120821"/>
    <lineage>
        <taxon>Bacteria</taxon>
        <taxon>Bacillati</taxon>
        <taxon>Actinomycetota</taxon>
        <taxon>Actinomycetes</taxon>
        <taxon>Micrococcales</taxon>
        <taxon>Jonesiaceae</taxon>
    </lineage>
</organism>
<evidence type="ECO:0000256" key="6">
    <source>
        <dbReference type="ARBA" id="ARBA00038076"/>
    </source>
</evidence>
<evidence type="ECO:0000256" key="1">
    <source>
        <dbReference type="ARBA" id="ARBA00004651"/>
    </source>
</evidence>
<dbReference type="InterPro" id="IPR050250">
    <property type="entry name" value="Macrolide_Exporter_MacB"/>
</dbReference>
<feature type="transmembrane region" description="Helical" evidence="7">
    <location>
        <begin position="329"/>
        <end position="352"/>
    </location>
</feature>
<dbReference type="Pfam" id="PF02687">
    <property type="entry name" value="FtsX"/>
    <property type="match status" value="2"/>
</dbReference>
<feature type="transmembrane region" description="Helical" evidence="7">
    <location>
        <begin position="819"/>
        <end position="842"/>
    </location>
</feature>
<comment type="subcellular location">
    <subcellularLocation>
        <location evidence="1">Cell membrane</location>
        <topology evidence="1">Multi-pass membrane protein</topology>
    </subcellularLocation>
</comment>
<keyword evidence="3 7" id="KW-0812">Transmembrane</keyword>
<keyword evidence="2" id="KW-1003">Cell membrane</keyword>
<keyword evidence="4 7" id="KW-1133">Transmembrane helix</keyword>
<dbReference type="GO" id="GO:0022857">
    <property type="term" value="F:transmembrane transporter activity"/>
    <property type="evidence" value="ECO:0007669"/>
    <property type="project" value="TreeGrafter"/>
</dbReference>
<proteinExistence type="inferred from homology"/>
<dbReference type="PANTHER" id="PTHR30572">
    <property type="entry name" value="MEMBRANE COMPONENT OF TRANSPORTER-RELATED"/>
    <property type="match status" value="1"/>
</dbReference>
<keyword evidence="5 7" id="KW-0472">Membrane</keyword>
<feature type="domain" description="ABC3 transporter permease C-terminal" evidence="8">
    <location>
        <begin position="284"/>
        <end position="406"/>
    </location>
</feature>
<dbReference type="PANTHER" id="PTHR30572:SF4">
    <property type="entry name" value="ABC TRANSPORTER PERMEASE YTRF"/>
    <property type="match status" value="1"/>
</dbReference>
<dbReference type="GO" id="GO:0005886">
    <property type="term" value="C:plasma membrane"/>
    <property type="evidence" value="ECO:0007669"/>
    <property type="project" value="UniProtKB-SubCell"/>
</dbReference>
<dbReference type="EMBL" id="CP146203">
    <property type="protein sequence ID" value="XBH21953.1"/>
    <property type="molecule type" value="Genomic_DNA"/>
</dbReference>
<evidence type="ECO:0000313" key="9">
    <source>
        <dbReference type="EMBL" id="XBH21953.1"/>
    </source>
</evidence>
<comment type="similarity">
    <text evidence="6">Belongs to the ABC-4 integral membrane protein family.</text>
</comment>
<evidence type="ECO:0000256" key="3">
    <source>
        <dbReference type="ARBA" id="ARBA00022692"/>
    </source>
</evidence>
<reference evidence="9" key="1">
    <citation type="submission" date="2024-02" db="EMBL/GenBank/DDBJ databases">
        <title>Tomenella chthoni gen. nov. sp. nov., a member of the family Jonesiaceae isolated from bat guano.</title>
        <authorList>
            <person name="Miller S.L."/>
            <person name="King J."/>
            <person name="Sankaranarayanan K."/>
            <person name="Lawson P.A."/>
        </authorList>
    </citation>
    <scope>NUCLEOTIDE SEQUENCE</scope>
    <source>
        <strain evidence="9">BS-20</strain>
    </source>
</reference>
<feature type="transmembrane region" description="Helical" evidence="7">
    <location>
        <begin position="458"/>
        <end position="482"/>
    </location>
</feature>
<sequence>MRRNIGRLIAAGIAIAIGTAFVAATFVGGQILIKTSENAMTASLGDSDLSSNSSVMVETSEGTDWQTIPFTADELAKIAALDGINEVSVSPEFDTLTLVAGEKNEMTAVALTATNPKLQLLELTEGTAPTTDSEIALPAKVLERLGLKVGGQVTAELVDYEQVDAGIEQGLTQDEALAEATSTFDFTITGVTNDFRGAFTYTSGGALLTQSSWEQIQKVVEERTDFVAYRVLVAAEDGADLTALQADMNEITGERVTYTKQEVAQNQFQSLTGEANIMMTFVLVFAALALFVAGLVITNTFQVLVAQRAKTLALLRCVGANKKQIRNSVLVEAAILGFVSSVTGIIIGLGLMQVTLSILKQFEFARGLQEWITIPATSIWVPLLAGTAVTVLASLVPARIATKVPPLAALRPQEGSGEATKKASRIRLIFAFILIGGGAALIGLGLSLGSGNESTLELALLSGIFGGMLTFIGLIMSSVVWVPKVVGAIGKLIAVGASSKLAQANTIRNPRRTAATATALFIGVTLVAMMSVGAATARVTMNSALDDQFPIDIMGNPGWSGVNPAEITPEMLDRVNAIDGVEAATIVNTTYMVSSYIDPVKDAYGNLSGGEMSTMIMGLSKEDARKVLRSPDLADQYDDNSAIMPTWAGAELDGKSARFFVEQGSEDGEWIEDPTKRPGYDQGVDLTAVQGSTGTYDWITTPAALDRLVELIDDPSYKVNQLLLIKVKDITNAGDTVDSLRDVFGEDAMTFSGAVMERIMFQQTIDIVLLVLVGLLAVAVVIALIGVANTLSLSVIERRRESATLRAIGMSKKQLKRSLGIEGMLIAGIGALLGIVLGIVYAVIGSTLLLGGFTDVQVSIRWVDLVAIMVIAVLAGFLASVLPARGAANTSPVEALAVD</sequence>
<feature type="transmembrane region" description="Helical" evidence="7">
    <location>
        <begin position="428"/>
        <end position="446"/>
    </location>
</feature>
<dbReference type="AlphaFoldDB" id="A0AAU7DVT4"/>